<organism evidence="7 8">
    <name type="scientific">Microvirga subterranea</name>
    <dbReference type="NCBI Taxonomy" id="186651"/>
    <lineage>
        <taxon>Bacteria</taxon>
        <taxon>Pseudomonadati</taxon>
        <taxon>Pseudomonadota</taxon>
        <taxon>Alphaproteobacteria</taxon>
        <taxon>Hyphomicrobiales</taxon>
        <taxon>Methylobacteriaceae</taxon>
        <taxon>Microvirga</taxon>
    </lineage>
</organism>
<evidence type="ECO:0000259" key="6">
    <source>
        <dbReference type="Pfam" id="PF07992"/>
    </source>
</evidence>
<keyword evidence="5" id="KW-1133">Transmembrane helix</keyword>
<evidence type="ECO:0000313" key="8">
    <source>
        <dbReference type="Proteomes" id="UP000254925"/>
    </source>
</evidence>
<dbReference type="InterPro" id="IPR023753">
    <property type="entry name" value="FAD/NAD-binding_dom"/>
</dbReference>
<dbReference type="GO" id="GO:0019646">
    <property type="term" value="P:aerobic electron transport chain"/>
    <property type="evidence" value="ECO:0007669"/>
    <property type="project" value="TreeGrafter"/>
</dbReference>
<evidence type="ECO:0000256" key="2">
    <source>
        <dbReference type="ARBA" id="ARBA00022630"/>
    </source>
</evidence>
<evidence type="ECO:0000256" key="4">
    <source>
        <dbReference type="ARBA" id="ARBA00023002"/>
    </source>
</evidence>
<evidence type="ECO:0000313" key="7">
    <source>
        <dbReference type="EMBL" id="RDI62566.1"/>
    </source>
</evidence>
<name>A0A370HVM3_9HYPH</name>
<dbReference type="NCBIfam" id="TIGR03169">
    <property type="entry name" value="Nterm_to_SelD"/>
    <property type="match status" value="1"/>
</dbReference>
<dbReference type="Gene3D" id="3.50.50.100">
    <property type="match status" value="1"/>
</dbReference>
<reference evidence="7 8" key="1">
    <citation type="submission" date="2018-07" db="EMBL/GenBank/DDBJ databases">
        <title>Genomic Encyclopedia of Type Strains, Phase IV (KMG-IV): sequencing the most valuable type-strain genomes for metagenomic binning, comparative biology and taxonomic classification.</title>
        <authorList>
            <person name="Goeker M."/>
        </authorList>
    </citation>
    <scope>NUCLEOTIDE SEQUENCE [LARGE SCALE GENOMIC DNA]</scope>
    <source>
        <strain evidence="7 8">DSM 14364</strain>
    </source>
</reference>
<dbReference type="EMBL" id="QQBB01000001">
    <property type="protein sequence ID" value="RDI62566.1"/>
    <property type="molecule type" value="Genomic_DNA"/>
</dbReference>
<dbReference type="InterPro" id="IPR017584">
    <property type="entry name" value="Pyridine_nucleo_diS_OxRdtase_N"/>
</dbReference>
<evidence type="ECO:0000256" key="5">
    <source>
        <dbReference type="SAM" id="Phobius"/>
    </source>
</evidence>
<gene>
    <name evidence="7" type="ORF">DES45_101837</name>
</gene>
<dbReference type="OrthoDB" id="9781621at2"/>
<dbReference type="AlphaFoldDB" id="A0A370HVM3"/>
<evidence type="ECO:0000256" key="1">
    <source>
        <dbReference type="ARBA" id="ARBA00001974"/>
    </source>
</evidence>
<dbReference type="Proteomes" id="UP000254925">
    <property type="component" value="Unassembled WGS sequence"/>
</dbReference>
<dbReference type="PANTHER" id="PTHR42913:SF9">
    <property type="entry name" value="SLR1591 PROTEIN"/>
    <property type="match status" value="1"/>
</dbReference>
<dbReference type="InterPro" id="IPR051169">
    <property type="entry name" value="NADH-Q_oxidoreductase"/>
</dbReference>
<proteinExistence type="predicted"/>
<comment type="cofactor">
    <cofactor evidence="1">
        <name>FAD</name>
        <dbReference type="ChEBI" id="CHEBI:57692"/>
    </cofactor>
</comment>
<dbReference type="RefSeq" id="WP_114768665.1">
    <property type="nucleotide sequence ID" value="NZ_QQBB01000001.1"/>
</dbReference>
<sequence>MDRRAKSCRCLATLPVPSRLRKAGPNEDPVLPDAPKHLLLVGGGHAHVIVLEAFARRPEPGLRLTLVAKDRFSPYSGMLPGHLAGLYGREEMHIDLERLARRCGAALIEGEASRIEPDARQVCLGSGEVLAYDVLSIDIGIVPDLTGIEGADEHALAVKPIGDLLPKWDRLLADAERGQGPRRLAIVGGGIAGICLAFAAASRLRHTGASITLIGAGPSPEINAGMARRVGHALKRHGIALLSGEPVVAIHRHGVTLANGDSVAADAVLVSTHAAPPRVLHEAALEKDGRGFLAIGPTLQVLGWGNVFAAGDCATMEAHPRPKAGVFAVRQGPVLARNLRRALRGEPLEAYVPQRDHLILIGTGDGSAIGGRGRWLSFEGRWAWRLKDWLDRRFMRRFR</sequence>
<keyword evidence="8" id="KW-1185">Reference proteome</keyword>
<protein>
    <submittedName>
        <fullName evidence="7">Pyridine nucleotide-disulfide oxidoreductase family protein</fullName>
    </submittedName>
</protein>
<feature type="transmembrane region" description="Helical" evidence="5">
    <location>
        <begin position="184"/>
        <end position="204"/>
    </location>
</feature>
<feature type="domain" description="FAD/NAD(P)-binding" evidence="6">
    <location>
        <begin position="37"/>
        <end position="332"/>
    </location>
</feature>
<evidence type="ECO:0000256" key="3">
    <source>
        <dbReference type="ARBA" id="ARBA00022827"/>
    </source>
</evidence>
<dbReference type="SUPFAM" id="SSF51905">
    <property type="entry name" value="FAD/NAD(P)-binding domain"/>
    <property type="match status" value="1"/>
</dbReference>
<comment type="caution">
    <text evidence="7">The sequence shown here is derived from an EMBL/GenBank/DDBJ whole genome shotgun (WGS) entry which is preliminary data.</text>
</comment>
<keyword evidence="3" id="KW-0274">FAD</keyword>
<keyword evidence="5" id="KW-0812">Transmembrane</keyword>
<keyword evidence="4" id="KW-0560">Oxidoreductase</keyword>
<dbReference type="Pfam" id="PF07992">
    <property type="entry name" value="Pyr_redox_2"/>
    <property type="match status" value="1"/>
</dbReference>
<keyword evidence="5" id="KW-0472">Membrane</keyword>
<dbReference type="PANTHER" id="PTHR42913">
    <property type="entry name" value="APOPTOSIS-INDUCING FACTOR 1"/>
    <property type="match status" value="1"/>
</dbReference>
<dbReference type="InterPro" id="IPR036188">
    <property type="entry name" value="FAD/NAD-bd_sf"/>
</dbReference>
<dbReference type="GO" id="GO:0003955">
    <property type="term" value="F:NAD(P)H dehydrogenase (quinone) activity"/>
    <property type="evidence" value="ECO:0007669"/>
    <property type="project" value="TreeGrafter"/>
</dbReference>
<keyword evidence="2" id="KW-0285">Flavoprotein</keyword>
<accession>A0A370HVM3</accession>